<gene>
    <name evidence="2" type="primary">FAM177B</name>
</gene>
<evidence type="ECO:0000313" key="3">
    <source>
        <dbReference type="Proteomes" id="UP000265140"/>
    </source>
</evidence>
<dbReference type="GeneTree" id="ENSGT00390000016736"/>
<dbReference type="PANTHER" id="PTHR31206">
    <property type="entry name" value="LP10445P"/>
    <property type="match status" value="1"/>
</dbReference>
<name>A0AAY5JWQ8_ESOLU</name>
<sequence length="168" mass="18876">MNDSFKESTGIQKTEFGGPSQSQQMRVIHFCSGETLQEDDSAEEEEAPSEEQVFREPEDKPKIPWRAFIWSLGRNTLHTCDFLGGKLAGLLGLNTAKYQYAVDEYHRDSKETGRKVTECSYEERTEIIQLSSRITSEYGATTLHKAGSQASKNTECKTTGSCNQGYQD</sequence>
<dbReference type="PANTHER" id="PTHR31206:SF9">
    <property type="entry name" value="PROTEIN FAM177B"/>
    <property type="match status" value="1"/>
</dbReference>
<reference evidence="2" key="2">
    <citation type="submission" date="2025-08" db="UniProtKB">
        <authorList>
            <consortium name="Ensembl"/>
        </authorList>
    </citation>
    <scope>IDENTIFICATION</scope>
</reference>
<accession>A0AAY5JWQ8</accession>
<feature type="region of interest" description="Disordered" evidence="1">
    <location>
        <begin position="144"/>
        <end position="168"/>
    </location>
</feature>
<reference evidence="2 3" key="1">
    <citation type="submission" date="2020-02" db="EMBL/GenBank/DDBJ databases">
        <title>Esox lucius (northern pike) genome, fEsoLuc1, primary haplotype.</title>
        <authorList>
            <person name="Myers G."/>
            <person name="Karagic N."/>
            <person name="Meyer A."/>
            <person name="Pippel M."/>
            <person name="Reichard M."/>
            <person name="Winkler S."/>
            <person name="Tracey A."/>
            <person name="Sims Y."/>
            <person name="Howe K."/>
            <person name="Rhie A."/>
            <person name="Formenti G."/>
            <person name="Durbin R."/>
            <person name="Fedrigo O."/>
            <person name="Jarvis E.D."/>
        </authorList>
    </citation>
    <scope>NUCLEOTIDE SEQUENCE [LARGE SCALE GENOMIC DNA]</scope>
</reference>
<organism evidence="2 3">
    <name type="scientific">Esox lucius</name>
    <name type="common">Northern pike</name>
    <dbReference type="NCBI Taxonomy" id="8010"/>
    <lineage>
        <taxon>Eukaryota</taxon>
        <taxon>Metazoa</taxon>
        <taxon>Chordata</taxon>
        <taxon>Craniata</taxon>
        <taxon>Vertebrata</taxon>
        <taxon>Euteleostomi</taxon>
        <taxon>Actinopterygii</taxon>
        <taxon>Neopterygii</taxon>
        <taxon>Teleostei</taxon>
        <taxon>Protacanthopterygii</taxon>
        <taxon>Esociformes</taxon>
        <taxon>Esocidae</taxon>
        <taxon>Esox</taxon>
    </lineage>
</organism>
<protein>
    <recommendedName>
        <fullName evidence="4">Protein FAM177A1</fullName>
    </recommendedName>
</protein>
<dbReference type="InterPro" id="IPR028260">
    <property type="entry name" value="FAM177"/>
</dbReference>
<feature type="compositionally biased region" description="Acidic residues" evidence="1">
    <location>
        <begin position="37"/>
        <end position="49"/>
    </location>
</feature>
<evidence type="ECO:0000313" key="2">
    <source>
        <dbReference type="Ensembl" id="ENSELUP00000080914.1"/>
    </source>
</evidence>
<dbReference type="AlphaFoldDB" id="A0AAY5JWQ8"/>
<dbReference type="Ensembl" id="ENSELUT00000103385.1">
    <property type="protein sequence ID" value="ENSELUP00000080914.1"/>
    <property type="gene ID" value="ENSELUG00000039443.1"/>
</dbReference>
<dbReference type="Proteomes" id="UP000265140">
    <property type="component" value="Chromosome 18"/>
</dbReference>
<evidence type="ECO:0000256" key="1">
    <source>
        <dbReference type="SAM" id="MobiDB-lite"/>
    </source>
</evidence>
<evidence type="ECO:0008006" key="4">
    <source>
        <dbReference type="Google" id="ProtNLM"/>
    </source>
</evidence>
<feature type="region of interest" description="Disordered" evidence="1">
    <location>
        <begin position="37"/>
        <end position="58"/>
    </location>
</feature>
<dbReference type="Pfam" id="PF14774">
    <property type="entry name" value="FAM177"/>
    <property type="match status" value="1"/>
</dbReference>
<reference evidence="2" key="3">
    <citation type="submission" date="2025-09" db="UniProtKB">
        <authorList>
            <consortium name="Ensembl"/>
        </authorList>
    </citation>
    <scope>IDENTIFICATION</scope>
</reference>
<feature type="compositionally biased region" description="Polar residues" evidence="1">
    <location>
        <begin position="148"/>
        <end position="168"/>
    </location>
</feature>
<feature type="region of interest" description="Disordered" evidence="1">
    <location>
        <begin position="1"/>
        <end position="24"/>
    </location>
</feature>
<keyword evidence="3" id="KW-1185">Reference proteome</keyword>
<dbReference type="KEGG" id="els:105017598"/>
<proteinExistence type="predicted"/>